<evidence type="ECO:0000313" key="5">
    <source>
        <dbReference type="Proteomes" id="UP001046350"/>
    </source>
</evidence>
<keyword evidence="5" id="KW-1185">Reference proteome</keyword>
<dbReference type="InterPro" id="IPR010488">
    <property type="entry name" value="Zeta_toxin_domain"/>
</dbReference>
<sequence length="327" mass="36790">MSELYTFTEQDVTNAFEALEASLFERKRHTGPDEQPGPRMLVVAGAEGSGKTYLLEHSLLPSLRYDDYVKLYDPAFRKLHPQYEAMKALGGRHVYAHTEQFIWQLGNKIFAYALGNRYDIIMETALDALAFASVPGMAQQAGYQLELHLIACQKEFGHWTTLERAVKSVAEDALERFVSLSKIEQSQANAQKIIDAFEVACLQAAGSRICLYRRGMDTDRESRVLCHSVSSPEGQLVPQADHFGEPLLEAPQAEPSFQIRRRAQDEASSTYPQYFQLVHTGMLDAQVRSKMLKACCSTLGRAQKLSELVPADAFRELSLYVLKYLNP</sequence>
<organism evidence="4 5">
    <name type="scientific">Pseudomonas fakonensis</name>
    <dbReference type="NCBI Taxonomy" id="2842355"/>
    <lineage>
        <taxon>Bacteria</taxon>
        <taxon>Pseudomonadati</taxon>
        <taxon>Pseudomonadota</taxon>
        <taxon>Gammaproteobacteria</taxon>
        <taxon>Pseudomonadales</taxon>
        <taxon>Pseudomonadaceae</taxon>
        <taxon>Pseudomonas</taxon>
    </lineage>
</organism>
<feature type="domain" description="Zeta toxin" evidence="3">
    <location>
        <begin position="33"/>
        <end position="209"/>
    </location>
</feature>
<evidence type="ECO:0000259" key="3">
    <source>
        <dbReference type="Pfam" id="PF06414"/>
    </source>
</evidence>
<evidence type="ECO:0000256" key="1">
    <source>
        <dbReference type="ARBA" id="ARBA00022741"/>
    </source>
</evidence>
<protein>
    <submittedName>
        <fullName evidence="4">Zeta toxin family protein</fullName>
    </submittedName>
</protein>
<keyword evidence="2" id="KW-0067">ATP-binding</keyword>
<evidence type="ECO:0000256" key="2">
    <source>
        <dbReference type="ARBA" id="ARBA00022840"/>
    </source>
</evidence>
<accession>A0ABX8N826</accession>
<name>A0ABX8N826_9PSED</name>
<proteinExistence type="predicted"/>
<dbReference type="Pfam" id="PF06414">
    <property type="entry name" value="Zeta_toxin"/>
    <property type="match status" value="1"/>
</dbReference>
<keyword evidence="1" id="KW-0547">Nucleotide-binding</keyword>
<dbReference type="Proteomes" id="UP001046350">
    <property type="component" value="Chromosome"/>
</dbReference>
<reference evidence="4" key="1">
    <citation type="journal article" date="2021" name="Microorganisms">
        <title>The Ever-Expanding Pseudomonas Genus: Description of 43 New Species and Partition of the Pseudomonas putida Group.</title>
        <authorList>
            <person name="Girard L."/>
            <person name="Lood C."/>
            <person name="Hofte M."/>
            <person name="Vandamme P."/>
            <person name="Rokni-Zadeh H."/>
            <person name="van Noort V."/>
            <person name="Lavigne R."/>
            <person name="De Mot R."/>
        </authorList>
    </citation>
    <scope>NUCLEOTIDE SEQUENCE</scope>
    <source>
        <strain evidence="4">COW40</strain>
    </source>
</reference>
<evidence type="ECO:0000313" key="4">
    <source>
        <dbReference type="EMBL" id="QXH52127.1"/>
    </source>
</evidence>
<dbReference type="RefSeq" id="WP_217841590.1">
    <property type="nucleotide sequence ID" value="NZ_CP077076.1"/>
</dbReference>
<dbReference type="EMBL" id="CP077076">
    <property type="protein sequence ID" value="QXH52127.1"/>
    <property type="molecule type" value="Genomic_DNA"/>
</dbReference>
<gene>
    <name evidence="4" type="ORF">KSS94_03035</name>
</gene>